<proteinExistence type="predicted"/>
<keyword evidence="2" id="KW-1133">Transmembrane helix</keyword>
<evidence type="ECO:0000256" key="2">
    <source>
        <dbReference type="SAM" id="Phobius"/>
    </source>
</evidence>
<name>A0ABN8RT46_9CNID</name>
<evidence type="ECO:0000256" key="1">
    <source>
        <dbReference type="SAM" id="MobiDB-lite"/>
    </source>
</evidence>
<reference evidence="3 4" key="1">
    <citation type="submission" date="2022-05" db="EMBL/GenBank/DDBJ databases">
        <authorList>
            <consortium name="Genoscope - CEA"/>
            <person name="William W."/>
        </authorList>
    </citation>
    <scope>NUCLEOTIDE SEQUENCE [LARGE SCALE GENOMIC DNA]</scope>
</reference>
<gene>
    <name evidence="3" type="ORF">PLOB_00023796</name>
</gene>
<evidence type="ECO:0000313" key="3">
    <source>
        <dbReference type="EMBL" id="CAH3180622.1"/>
    </source>
</evidence>
<evidence type="ECO:0000313" key="4">
    <source>
        <dbReference type="Proteomes" id="UP001159405"/>
    </source>
</evidence>
<keyword evidence="2" id="KW-0472">Membrane</keyword>
<feature type="transmembrane region" description="Helical" evidence="2">
    <location>
        <begin position="171"/>
        <end position="194"/>
    </location>
</feature>
<feature type="region of interest" description="Disordered" evidence="1">
    <location>
        <begin position="140"/>
        <end position="169"/>
    </location>
</feature>
<dbReference type="Proteomes" id="UP001159405">
    <property type="component" value="Unassembled WGS sequence"/>
</dbReference>
<feature type="compositionally biased region" description="Pro residues" evidence="1">
    <location>
        <begin position="61"/>
        <end position="72"/>
    </location>
</feature>
<dbReference type="EMBL" id="CALNXK010000280">
    <property type="protein sequence ID" value="CAH3180622.1"/>
    <property type="molecule type" value="Genomic_DNA"/>
</dbReference>
<keyword evidence="2" id="KW-0812">Transmembrane</keyword>
<comment type="caution">
    <text evidence="3">The sequence shown here is derived from an EMBL/GenBank/DDBJ whole genome shotgun (WGS) entry which is preliminary data.</text>
</comment>
<organism evidence="3 4">
    <name type="scientific">Porites lobata</name>
    <dbReference type="NCBI Taxonomy" id="104759"/>
    <lineage>
        <taxon>Eukaryota</taxon>
        <taxon>Metazoa</taxon>
        <taxon>Cnidaria</taxon>
        <taxon>Anthozoa</taxon>
        <taxon>Hexacorallia</taxon>
        <taxon>Scleractinia</taxon>
        <taxon>Fungiina</taxon>
        <taxon>Poritidae</taxon>
        <taxon>Porites</taxon>
    </lineage>
</organism>
<protein>
    <submittedName>
        <fullName evidence="3">Uncharacterized protein</fullName>
    </submittedName>
</protein>
<keyword evidence="4" id="KW-1185">Reference proteome</keyword>
<accession>A0ABN8RT46</accession>
<feature type="region of interest" description="Disordered" evidence="1">
    <location>
        <begin position="57"/>
        <end position="76"/>
    </location>
</feature>
<sequence length="396" mass="42891">MPLIGPVSFTELQTSSTIEQNAPTQTTGTPTKLTSMATIFRPRKATTAKPEVMVITTSSTQPPPLPSPPPPTTKTALTTLKPQVVITSKLKDSSTFDASKTTIDSVIPQINKTIGILPSLHIVTRPSTSSLQTPALHSFVKTSQTSDTPSQFPLRPSSGQKSTQDDQSSSVGLISGVTVFIALLIGIIVGFIVYRRCLPKNTSNAAIASTEDKTENKKETVEMGCLHSAGNNYEEDDDGYITLRINTNGLEIYASNYRLVKDPTADSGNVYAPLNIPDSQNIYGHKPIKPDYNMLQNSEAPLQNGPVSIEQPVYNTLEELPIIPAYITYGKKPVYNVLEAPGQLGDAQSSGDYGSVPSEGQIYNTLEDPKYSKVPYAKGTNEPIYNVLEDNHHHRA</sequence>